<keyword evidence="2" id="KW-1185">Reference proteome</keyword>
<accession>A0A9P0MZQ1</accession>
<dbReference type="SFLD" id="SFLDS00003">
    <property type="entry name" value="Haloacid_Dehalogenase"/>
    <property type="match status" value="1"/>
</dbReference>
<dbReference type="GO" id="GO:0016791">
    <property type="term" value="F:phosphatase activity"/>
    <property type="evidence" value="ECO:0007669"/>
    <property type="project" value="TreeGrafter"/>
</dbReference>
<name>A0A9P0MZQ1_NEZVI</name>
<dbReference type="OrthoDB" id="6620168at2759"/>
<dbReference type="Pfam" id="PF00702">
    <property type="entry name" value="Hydrolase"/>
    <property type="match status" value="1"/>
</dbReference>
<gene>
    <name evidence="1" type="ORF">NEZAVI_LOCUS15907</name>
</gene>
<dbReference type="Proteomes" id="UP001152798">
    <property type="component" value="Chromosome 7"/>
</dbReference>
<dbReference type="Gene3D" id="3.40.50.1000">
    <property type="entry name" value="HAD superfamily/HAD-like"/>
    <property type="match status" value="1"/>
</dbReference>
<dbReference type="InterPro" id="IPR036412">
    <property type="entry name" value="HAD-like_sf"/>
</dbReference>
<proteinExistence type="predicted"/>
<dbReference type="AlphaFoldDB" id="A0A9P0MZQ1"/>
<dbReference type="FunFam" id="3.40.50.1000:FF:000055">
    <property type="entry name" value="Haloacid dehalogenase-like hydrolase family protein"/>
    <property type="match status" value="1"/>
</dbReference>
<evidence type="ECO:0000313" key="1">
    <source>
        <dbReference type="EMBL" id="CAH1408358.1"/>
    </source>
</evidence>
<dbReference type="EMBL" id="OV725083">
    <property type="protein sequence ID" value="CAH1408358.1"/>
    <property type="molecule type" value="Genomic_DNA"/>
</dbReference>
<dbReference type="InterPro" id="IPR023214">
    <property type="entry name" value="HAD_sf"/>
</dbReference>
<dbReference type="SFLD" id="SFLDG01129">
    <property type="entry name" value="C1.5:_HAD__Beta-PGM__Phosphata"/>
    <property type="match status" value="1"/>
</dbReference>
<dbReference type="PANTHER" id="PTHR18901">
    <property type="entry name" value="2-DEOXYGLUCOSE-6-PHOSPHATE PHOSPHATASE 2"/>
    <property type="match status" value="1"/>
</dbReference>
<reference evidence="1" key="1">
    <citation type="submission" date="2022-01" db="EMBL/GenBank/DDBJ databases">
        <authorList>
            <person name="King R."/>
        </authorList>
    </citation>
    <scope>NUCLEOTIDE SEQUENCE</scope>
</reference>
<dbReference type="NCBIfam" id="TIGR01509">
    <property type="entry name" value="HAD-SF-IA-v3"/>
    <property type="match status" value="1"/>
</dbReference>
<dbReference type="PANTHER" id="PTHR18901:SF38">
    <property type="entry name" value="PSEUDOURIDINE-5'-PHOSPHATASE"/>
    <property type="match status" value="1"/>
</dbReference>
<dbReference type="SUPFAM" id="SSF56784">
    <property type="entry name" value="HAD-like"/>
    <property type="match status" value="1"/>
</dbReference>
<sequence length="251" mass="28698">MKILSFTKLRVTRLTHSYRNSKPKNPASHVIFDLDGTLLDTENIYRDIFKETMREEFGIEYDDETHKVLAGLKNIARCKYMVEKFGLRMTVEGLDRLTKNKKMDVFSNTKLKPGAERLITHLHASEVPMAVATGSGKMAYDIKTKSHPRLFSFFHHVVNAGSDPEVPFGKPDPRVYQVCAERFEKKPRPKECLVLEDSYYGLLAATEAGMQTVLIPEVDYTEEQMKDAVMVIKSLEDFNPEEFSLPPYPKG</sequence>
<organism evidence="1 2">
    <name type="scientific">Nezara viridula</name>
    <name type="common">Southern green stink bug</name>
    <name type="synonym">Cimex viridulus</name>
    <dbReference type="NCBI Taxonomy" id="85310"/>
    <lineage>
        <taxon>Eukaryota</taxon>
        <taxon>Metazoa</taxon>
        <taxon>Ecdysozoa</taxon>
        <taxon>Arthropoda</taxon>
        <taxon>Hexapoda</taxon>
        <taxon>Insecta</taxon>
        <taxon>Pterygota</taxon>
        <taxon>Neoptera</taxon>
        <taxon>Paraneoptera</taxon>
        <taxon>Hemiptera</taxon>
        <taxon>Heteroptera</taxon>
        <taxon>Panheteroptera</taxon>
        <taxon>Pentatomomorpha</taxon>
        <taxon>Pentatomoidea</taxon>
        <taxon>Pentatomidae</taxon>
        <taxon>Pentatominae</taxon>
        <taxon>Nezara</taxon>
    </lineage>
</organism>
<dbReference type="InterPro" id="IPR006439">
    <property type="entry name" value="HAD-SF_hydro_IA"/>
</dbReference>
<protein>
    <submittedName>
        <fullName evidence="1">Uncharacterized protein</fullName>
    </submittedName>
</protein>
<evidence type="ECO:0000313" key="2">
    <source>
        <dbReference type="Proteomes" id="UP001152798"/>
    </source>
</evidence>
<dbReference type="Gene3D" id="1.10.150.240">
    <property type="entry name" value="Putative phosphatase, domain 2"/>
    <property type="match status" value="1"/>
</dbReference>
<dbReference type="InterPro" id="IPR023198">
    <property type="entry name" value="PGP-like_dom2"/>
</dbReference>